<evidence type="ECO:0000256" key="1">
    <source>
        <dbReference type="SAM" id="Phobius"/>
    </source>
</evidence>
<sequence>MASGGASPGSSAVTVARSAGYVPRTQSRWAGLVPNLIFYPIELLGGMTQLGGRVLASAVMRPVGYWRAVRDEMYFVLKTSWFPIVAAVFTFGIMVGIVGLNFTRPLGAGNRYGQYFFIVNIREFTPWINSMVVAGVIGAAICSDLGARKIREELDALQVLGTDPVRELVLPRIVSITLLTPMLMVVSVIIGMVCALISSVSYGGVPANEYLTLVYSNLTVVELVGAWLKSIMIGLVIGVVCAYKGLHCSGGAIGVGRAVNQAVVLSFVLVFLIDGVFNMIMLGLFPQLQILR</sequence>
<dbReference type="Proteomes" id="UP001428817">
    <property type="component" value="Unassembled WGS sequence"/>
</dbReference>
<name>A0ABP9Q530_9PSEU</name>
<keyword evidence="1" id="KW-0472">Membrane</keyword>
<feature type="transmembrane region" description="Helical" evidence="1">
    <location>
        <begin position="182"/>
        <end position="204"/>
    </location>
</feature>
<reference evidence="3" key="1">
    <citation type="journal article" date="2019" name="Int. J. Syst. Evol. Microbiol.">
        <title>The Global Catalogue of Microorganisms (GCM) 10K type strain sequencing project: providing services to taxonomists for standard genome sequencing and annotation.</title>
        <authorList>
            <consortium name="The Broad Institute Genomics Platform"/>
            <consortium name="The Broad Institute Genome Sequencing Center for Infectious Disease"/>
            <person name="Wu L."/>
            <person name="Ma J."/>
        </authorList>
    </citation>
    <scope>NUCLEOTIDE SEQUENCE [LARGE SCALE GENOMIC DNA]</scope>
    <source>
        <strain evidence="3">JCM 18303</strain>
    </source>
</reference>
<accession>A0ABP9Q530</accession>
<keyword evidence="1" id="KW-0812">Transmembrane</keyword>
<proteinExistence type="predicted"/>
<keyword evidence="3" id="KW-1185">Reference proteome</keyword>
<protein>
    <submittedName>
        <fullName evidence="2">ABC transporter permease</fullName>
    </submittedName>
</protein>
<organism evidence="2 3">
    <name type="scientific">Pseudonocardia eucalypti</name>
    <dbReference type="NCBI Taxonomy" id="648755"/>
    <lineage>
        <taxon>Bacteria</taxon>
        <taxon>Bacillati</taxon>
        <taxon>Actinomycetota</taxon>
        <taxon>Actinomycetes</taxon>
        <taxon>Pseudonocardiales</taxon>
        <taxon>Pseudonocardiaceae</taxon>
        <taxon>Pseudonocardia</taxon>
    </lineage>
</organism>
<dbReference type="Pfam" id="PF02405">
    <property type="entry name" value="MlaE"/>
    <property type="match status" value="1"/>
</dbReference>
<evidence type="ECO:0000313" key="2">
    <source>
        <dbReference type="EMBL" id="GAA5156622.1"/>
    </source>
</evidence>
<dbReference type="EMBL" id="BAABJP010000015">
    <property type="protein sequence ID" value="GAA5156622.1"/>
    <property type="molecule type" value="Genomic_DNA"/>
</dbReference>
<feature type="transmembrane region" description="Helical" evidence="1">
    <location>
        <begin position="224"/>
        <end position="243"/>
    </location>
</feature>
<keyword evidence="1" id="KW-1133">Transmembrane helix</keyword>
<dbReference type="PANTHER" id="PTHR30188">
    <property type="entry name" value="ABC TRANSPORTER PERMEASE PROTEIN-RELATED"/>
    <property type="match status" value="1"/>
</dbReference>
<comment type="caution">
    <text evidence="2">The sequence shown here is derived from an EMBL/GenBank/DDBJ whole genome shotgun (WGS) entry which is preliminary data.</text>
</comment>
<dbReference type="InterPro" id="IPR030802">
    <property type="entry name" value="Permease_MalE"/>
</dbReference>
<gene>
    <name evidence="2" type="ORF">GCM10023321_32730</name>
</gene>
<feature type="transmembrane region" description="Helical" evidence="1">
    <location>
        <begin position="81"/>
        <end position="104"/>
    </location>
</feature>
<dbReference type="PANTHER" id="PTHR30188:SF4">
    <property type="entry name" value="PROTEIN TRIGALACTOSYLDIACYLGLYCEROL 1, CHLOROPLASTIC"/>
    <property type="match status" value="1"/>
</dbReference>
<evidence type="ECO:0000313" key="3">
    <source>
        <dbReference type="Proteomes" id="UP001428817"/>
    </source>
</evidence>
<feature type="transmembrane region" description="Helical" evidence="1">
    <location>
        <begin position="263"/>
        <end position="285"/>
    </location>
</feature>